<dbReference type="Proteomes" id="UP000216991">
    <property type="component" value="Unassembled WGS sequence"/>
</dbReference>
<evidence type="ECO:0000313" key="1">
    <source>
        <dbReference type="EMBL" id="OYQ29366.1"/>
    </source>
</evidence>
<dbReference type="RefSeq" id="WP_094473508.1">
    <property type="nucleotide sequence ID" value="NZ_NOXT01000105.1"/>
</dbReference>
<sequence length="248" mass="27363">MATPIARGFGEKFLLSIDNFYSHGIDWLFNEWWETAPADAIAKYEAAILDHPEHGPLARAAWLAPDFELAALADCAPGTLGHAYRTFMIDNNLVEHLAAGYRARHQALEQGGRIARMPPAIAYKVVRGFQTHDLHHVLTGYPATPFGELALQAFQLAQMDFPYAAMWIAVVTGHMALVDPLLIQPAMDAITDGWSRGRRARSLQFVAFEQRLHEPLDRLRSEYGLADGPGAVINPARARMPDLLAAAA</sequence>
<dbReference type="GO" id="GO:0006744">
    <property type="term" value="P:ubiquinone biosynthetic process"/>
    <property type="evidence" value="ECO:0007669"/>
    <property type="project" value="InterPro"/>
</dbReference>
<dbReference type="InterPro" id="IPR007715">
    <property type="entry name" value="Coq4"/>
</dbReference>
<gene>
    <name evidence="1" type="ORF">CHU93_07650</name>
</gene>
<dbReference type="EMBL" id="NOXT01000105">
    <property type="protein sequence ID" value="OYQ29366.1"/>
    <property type="molecule type" value="Genomic_DNA"/>
</dbReference>
<accession>A0A255YJF1</accession>
<dbReference type="AlphaFoldDB" id="A0A255YJF1"/>
<proteinExistence type="predicted"/>
<dbReference type="PANTHER" id="PTHR12922:SF7">
    <property type="entry name" value="UBIQUINONE BIOSYNTHESIS PROTEIN COQ4 HOMOLOG, MITOCHONDRIAL"/>
    <property type="match status" value="1"/>
</dbReference>
<evidence type="ECO:0000313" key="2">
    <source>
        <dbReference type="Proteomes" id="UP000216991"/>
    </source>
</evidence>
<evidence type="ECO:0008006" key="3">
    <source>
        <dbReference type="Google" id="ProtNLM"/>
    </source>
</evidence>
<organism evidence="1 2">
    <name type="scientific">Sandarakinorhabdus cyanobacteriorum</name>
    <dbReference type="NCBI Taxonomy" id="1981098"/>
    <lineage>
        <taxon>Bacteria</taxon>
        <taxon>Pseudomonadati</taxon>
        <taxon>Pseudomonadota</taxon>
        <taxon>Alphaproteobacteria</taxon>
        <taxon>Sphingomonadales</taxon>
        <taxon>Sphingosinicellaceae</taxon>
        <taxon>Sandarakinorhabdus</taxon>
    </lineage>
</organism>
<keyword evidence="2" id="KW-1185">Reference proteome</keyword>
<protein>
    <recommendedName>
        <fullName evidence="3">Ubiquinone biosynthesis protein</fullName>
    </recommendedName>
</protein>
<dbReference type="OrthoDB" id="5723450at2"/>
<comment type="caution">
    <text evidence="1">The sequence shown here is derived from an EMBL/GenBank/DDBJ whole genome shotgun (WGS) entry which is preliminary data.</text>
</comment>
<dbReference type="PANTHER" id="PTHR12922">
    <property type="entry name" value="UBIQUINONE BIOSYNTHESIS PROTEIN"/>
    <property type="match status" value="1"/>
</dbReference>
<reference evidence="1 2" key="1">
    <citation type="submission" date="2017-07" db="EMBL/GenBank/DDBJ databases">
        <title>Sandarakinorhabdus cyanobacteriorum sp. nov., a novel bacterium isolated from cyanobacterial aggregates in a eutrophic lake.</title>
        <authorList>
            <person name="Cai H."/>
        </authorList>
    </citation>
    <scope>NUCLEOTIDE SEQUENCE [LARGE SCALE GENOMIC DNA]</scope>
    <source>
        <strain evidence="1 2">TH057</strain>
    </source>
</reference>
<name>A0A255YJF1_9SPHN</name>
<dbReference type="Pfam" id="PF05019">
    <property type="entry name" value="Coq4"/>
    <property type="match status" value="1"/>
</dbReference>